<dbReference type="SUPFAM" id="SSF54909">
    <property type="entry name" value="Dimeric alpha+beta barrel"/>
    <property type="match status" value="1"/>
</dbReference>
<name>A0ABP6Q572_9ACTN</name>
<dbReference type="EMBL" id="BAAAUV010000004">
    <property type="protein sequence ID" value="GAA3204673.1"/>
    <property type="molecule type" value="Genomic_DNA"/>
</dbReference>
<comment type="caution">
    <text evidence="1">The sequence shown here is derived from an EMBL/GenBank/DDBJ whole genome shotgun (WGS) entry which is preliminary data.</text>
</comment>
<evidence type="ECO:0000313" key="1">
    <source>
        <dbReference type="EMBL" id="GAA3204673.1"/>
    </source>
</evidence>
<organism evidence="1 2">
    <name type="scientific">Actinocorallia longicatena</name>
    <dbReference type="NCBI Taxonomy" id="111803"/>
    <lineage>
        <taxon>Bacteria</taxon>
        <taxon>Bacillati</taxon>
        <taxon>Actinomycetota</taxon>
        <taxon>Actinomycetes</taxon>
        <taxon>Streptosporangiales</taxon>
        <taxon>Thermomonosporaceae</taxon>
        <taxon>Actinocorallia</taxon>
    </lineage>
</organism>
<reference evidence="2" key="1">
    <citation type="journal article" date="2019" name="Int. J. Syst. Evol. Microbiol.">
        <title>The Global Catalogue of Microorganisms (GCM) 10K type strain sequencing project: providing services to taxonomists for standard genome sequencing and annotation.</title>
        <authorList>
            <consortium name="The Broad Institute Genomics Platform"/>
            <consortium name="The Broad Institute Genome Sequencing Center for Infectious Disease"/>
            <person name="Wu L."/>
            <person name="Ma J."/>
        </authorList>
    </citation>
    <scope>NUCLEOTIDE SEQUENCE [LARGE SCALE GENOMIC DNA]</scope>
    <source>
        <strain evidence="2">JCM 9377</strain>
    </source>
</reference>
<keyword evidence="2" id="KW-1185">Reference proteome</keyword>
<proteinExistence type="predicted"/>
<dbReference type="InterPro" id="IPR011008">
    <property type="entry name" value="Dimeric_a/b-barrel"/>
</dbReference>
<sequence>MPRGVLVVRSAPADPARTAEFDAWYSEHLAEVLAIPGVLAARRYRTLDPEPSYLAVYDLEAEDLTAPIKALRSADAPSRARMPEVVRMDPPPEATLYELL</sequence>
<evidence type="ECO:0000313" key="2">
    <source>
        <dbReference type="Proteomes" id="UP001501237"/>
    </source>
</evidence>
<dbReference type="RefSeq" id="WP_344824959.1">
    <property type="nucleotide sequence ID" value="NZ_BAAAUV010000004.1"/>
</dbReference>
<dbReference type="Proteomes" id="UP001501237">
    <property type="component" value="Unassembled WGS sequence"/>
</dbReference>
<protein>
    <recommendedName>
        <fullName evidence="3">EthD domain-containing protein</fullName>
    </recommendedName>
</protein>
<gene>
    <name evidence="1" type="ORF">GCM10010468_19300</name>
</gene>
<evidence type="ECO:0008006" key="3">
    <source>
        <dbReference type="Google" id="ProtNLM"/>
    </source>
</evidence>
<accession>A0ABP6Q572</accession>